<gene>
    <name evidence="1" type="ORF">MRB53_019439</name>
</gene>
<name>A0ACC2KZ66_PERAE</name>
<keyword evidence="2" id="KW-1185">Reference proteome</keyword>
<evidence type="ECO:0000313" key="1">
    <source>
        <dbReference type="EMBL" id="KAJ8626132.1"/>
    </source>
</evidence>
<sequence length="255" mass="30155">MSKSMKKRRLEEEFALHEDVLYCIFNQFDLRDCIRMGAVCKSWLSVSKWSIITRSPQLPWLMMLPNFNSESWCNVRARSQLSWRMRLFNPNPIPAEIEEENSLTEEEKELRCFLSISDNTIYDNIKFPKISGKRCCGSFNNPGARGWLMIINDENLEMQLFHPWRRIQLQLLHHSTLQRKRPFIDRSHHPLVVELKIRKSAMSDDASLLVVIHDFWYLGFWRKGDKDWTRISSERVCDVIYHGGRGGGLVLRCYS</sequence>
<protein>
    <submittedName>
        <fullName evidence="1">Uncharacterized protein</fullName>
    </submittedName>
</protein>
<proteinExistence type="predicted"/>
<evidence type="ECO:0000313" key="2">
    <source>
        <dbReference type="Proteomes" id="UP001234297"/>
    </source>
</evidence>
<comment type="caution">
    <text evidence="1">The sequence shown here is derived from an EMBL/GenBank/DDBJ whole genome shotgun (WGS) entry which is preliminary data.</text>
</comment>
<reference evidence="1 2" key="1">
    <citation type="journal article" date="2022" name="Hortic Res">
        <title>A haplotype resolved chromosomal level avocado genome allows analysis of novel avocado genes.</title>
        <authorList>
            <person name="Nath O."/>
            <person name="Fletcher S.J."/>
            <person name="Hayward A."/>
            <person name="Shaw L.M."/>
            <person name="Masouleh A.K."/>
            <person name="Furtado A."/>
            <person name="Henry R.J."/>
            <person name="Mitter N."/>
        </authorList>
    </citation>
    <scope>NUCLEOTIDE SEQUENCE [LARGE SCALE GENOMIC DNA]</scope>
    <source>
        <strain evidence="2">cv. Hass</strain>
    </source>
</reference>
<accession>A0ACC2KZ66</accession>
<dbReference type="Proteomes" id="UP001234297">
    <property type="component" value="Chromosome 6"/>
</dbReference>
<dbReference type="EMBL" id="CM056814">
    <property type="protein sequence ID" value="KAJ8626132.1"/>
    <property type="molecule type" value="Genomic_DNA"/>
</dbReference>
<organism evidence="1 2">
    <name type="scientific">Persea americana</name>
    <name type="common">Avocado</name>
    <dbReference type="NCBI Taxonomy" id="3435"/>
    <lineage>
        <taxon>Eukaryota</taxon>
        <taxon>Viridiplantae</taxon>
        <taxon>Streptophyta</taxon>
        <taxon>Embryophyta</taxon>
        <taxon>Tracheophyta</taxon>
        <taxon>Spermatophyta</taxon>
        <taxon>Magnoliopsida</taxon>
        <taxon>Magnoliidae</taxon>
        <taxon>Laurales</taxon>
        <taxon>Lauraceae</taxon>
        <taxon>Persea</taxon>
    </lineage>
</organism>